<feature type="transmembrane region" description="Helical" evidence="7">
    <location>
        <begin position="143"/>
        <end position="165"/>
    </location>
</feature>
<feature type="transmembrane region" description="Helical" evidence="7">
    <location>
        <begin position="333"/>
        <end position="355"/>
    </location>
</feature>
<evidence type="ECO:0000313" key="9">
    <source>
        <dbReference type="EMBL" id="MDN0074758.1"/>
    </source>
</evidence>
<dbReference type="Gene3D" id="1.20.1250.20">
    <property type="entry name" value="MFS general substrate transporter like domains"/>
    <property type="match status" value="1"/>
</dbReference>
<feature type="transmembrane region" description="Helical" evidence="7">
    <location>
        <begin position="85"/>
        <end position="104"/>
    </location>
</feature>
<dbReference type="InterPro" id="IPR020846">
    <property type="entry name" value="MFS_dom"/>
</dbReference>
<dbReference type="RefSeq" id="WP_289829338.1">
    <property type="nucleotide sequence ID" value="NZ_JAUEDK010000010.1"/>
</dbReference>
<dbReference type="Gene3D" id="1.20.1720.10">
    <property type="entry name" value="Multidrug resistance protein D"/>
    <property type="match status" value="1"/>
</dbReference>
<keyword evidence="6 7" id="KW-0472">Membrane</keyword>
<dbReference type="Pfam" id="PF07690">
    <property type="entry name" value="MFS_1"/>
    <property type="match status" value="1"/>
</dbReference>
<accession>A0ABT7XLV2</accession>
<feature type="transmembrane region" description="Helical" evidence="7">
    <location>
        <begin position="361"/>
        <end position="388"/>
    </location>
</feature>
<feature type="transmembrane region" description="Helical" evidence="7">
    <location>
        <begin position="271"/>
        <end position="292"/>
    </location>
</feature>
<dbReference type="EMBL" id="JAUEDK010000010">
    <property type="protein sequence ID" value="MDN0074758.1"/>
    <property type="molecule type" value="Genomic_DNA"/>
</dbReference>
<keyword evidence="10" id="KW-1185">Reference proteome</keyword>
<dbReference type="SUPFAM" id="SSF103473">
    <property type="entry name" value="MFS general substrate transporter"/>
    <property type="match status" value="1"/>
</dbReference>
<dbReference type="PROSITE" id="PS50850">
    <property type="entry name" value="MFS"/>
    <property type="match status" value="1"/>
</dbReference>
<dbReference type="PANTHER" id="PTHR42718:SF46">
    <property type="entry name" value="BLR6921 PROTEIN"/>
    <property type="match status" value="1"/>
</dbReference>
<keyword evidence="5 7" id="KW-1133">Transmembrane helix</keyword>
<keyword evidence="2" id="KW-0813">Transport</keyword>
<gene>
    <name evidence="9" type="ORF">QU481_07615</name>
</gene>
<feature type="transmembrane region" description="Helical" evidence="7">
    <location>
        <begin position="60"/>
        <end position="78"/>
    </location>
</feature>
<feature type="transmembrane region" description="Helical" evidence="7">
    <location>
        <begin position="201"/>
        <end position="222"/>
    </location>
</feature>
<evidence type="ECO:0000256" key="3">
    <source>
        <dbReference type="ARBA" id="ARBA00022475"/>
    </source>
</evidence>
<evidence type="ECO:0000259" key="8">
    <source>
        <dbReference type="PROSITE" id="PS50850"/>
    </source>
</evidence>
<dbReference type="InterPro" id="IPR036259">
    <property type="entry name" value="MFS_trans_sf"/>
</dbReference>
<feature type="transmembrane region" description="Helical" evidence="7">
    <location>
        <begin position="110"/>
        <end position="131"/>
    </location>
</feature>
<feature type="transmembrane region" description="Helical" evidence="7">
    <location>
        <begin position="298"/>
        <end position="321"/>
    </location>
</feature>
<evidence type="ECO:0000256" key="1">
    <source>
        <dbReference type="ARBA" id="ARBA00004651"/>
    </source>
</evidence>
<name>A0ABT7XLV2_9NEIS</name>
<evidence type="ECO:0000256" key="4">
    <source>
        <dbReference type="ARBA" id="ARBA00022692"/>
    </source>
</evidence>
<evidence type="ECO:0000256" key="5">
    <source>
        <dbReference type="ARBA" id="ARBA00022989"/>
    </source>
</evidence>
<organism evidence="9 10">
    <name type="scientific">Crenobacter oryzisoli</name>
    <dbReference type="NCBI Taxonomy" id="3056844"/>
    <lineage>
        <taxon>Bacteria</taxon>
        <taxon>Pseudomonadati</taxon>
        <taxon>Pseudomonadota</taxon>
        <taxon>Betaproteobacteria</taxon>
        <taxon>Neisseriales</taxon>
        <taxon>Neisseriaceae</taxon>
        <taxon>Crenobacter</taxon>
    </lineage>
</organism>
<evidence type="ECO:0000313" key="10">
    <source>
        <dbReference type="Proteomes" id="UP001168540"/>
    </source>
</evidence>
<dbReference type="InterPro" id="IPR011701">
    <property type="entry name" value="MFS"/>
</dbReference>
<dbReference type="PANTHER" id="PTHR42718">
    <property type="entry name" value="MAJOR FACILITATOR SUPERFAMILY MULTIDRUG TRANSPORTER MFSC"/>
    <property type="match status" value="1"/>
</dbReference>
<comment type="subcellular location">
    <subcellularLocation>
        <location evidence="1">Cell membrane</location>
        <topology evidence="1">Multi-pass membrane protein</topology>
    </subcellularLocation>
</comment>
<evidence type="ECO:0000256" key="6">
    <source>
        <dbReference type="ARBA" id="ARBA00023136"/>
    </source>
</evidence>
<feature type="domain" description="Major facilitator superfamily (MFS) profile" evidence="8">
    <location>
        <begin position="19"/>
        <end position="465"/>
    </location>
</feature>
<dbReference type="CDD" id="cd17503">
    <property type="entry name" value="MFS_LmrB_MDR_like"/>
    <property type="match status" value="1"/>
</dbReference>
<feature type="transmembrane region" description="Helical" evidence="7">
    <location>
        <begin position="21"/>
        <end position="40"/>
    </location>
</feature>
<feature type="transmembrane region" description="Helical" evidence="7">
    <location>
        <begin position="441"/>
        <end position="458"/>
    </location>
</feature>
<dbReference type="Proteomes" id="UP001168540">
    <property type="component" value="Unassembled WGS sequence"/>
</dbReference>
<proteinExistence type="predicted"/>
<comment type="caution">
    <text evidence="9">The sequence shown here is derived from an EMBL/GenBank/DDBJ whole genome shotgun (WGS) entry which is preliminary data.</text>
</comment>
<feature type="transmembrane region" description="Helical" evidence="7">
    <location>
        <begin position="171"/>
        <end position="189"/>
    </location>
</feature>
<keyword evidence="4 7" id="KW-0812">Transmembrane</keyword>
<feature type="transmembrane region" description="Helical" evidence="7">
    <location>
        <begin position="234"/>
        <end position="250"/>
    </location>
</feature>
<sequence>MKNDNSRIQAPSAASLKGLPWIAAMALFMQTLDATILNTALPSMAASLARSPLEMQSAVISYALTVALLIPVSGWLADRYGTRRVFMIAVALFTVGSLACALSPTLGLLVAARVLQGIGGAMMMPVARLALIRAFPRSQLLGVMNFVTMPGLVGPVVGPLLGGWLVEAASWHWVFLINLPIGVAGIWYARRIMPDFTSPVGRLDVTGFALFGGGLVMVSLGLELLGEAAGSRPLALGLAALGLAMLGGYVRHARLTTSPLVGLGLFKRRTFWIGIAGNLASRLGTGGIPLLLPLMLQVAFHHSAAAAGWMLAPVALAAIAAKSRVTPLIERLGYRRILIGNTLALAVATALFALAGPDTPLLLLIPLLALYGAINSVQLTSMNTLVLADLKPSEVSSGNGMLAVAQQLAISFGIAVSAALLNGYKGSDWLAGADLSRAFQATFVTLGLITSASTLLFLRLKQGDGNTLTSKAAQPQRPVELQEQHG</sequence>
<evidence type="ECO:0000256" key="7">
    <source>
        <dbReference type="SAM" id="Phobius"/>
    </source>
</evidence>
<evidence type="ECO:0000256" key="2">
    <source>
        <dbReference type="ARBA" id="ARBA00022448"/>
    </source>
</evidence>
<protein>
    <submittedName>
        <fullName evidence="9">MFS transporter</fullName>
    </submittedName>
</protein>
<reference evidence="9" key="1">
    <citation type="submission" date="2023-06" db="EMBL/GenBank/DDBJ databases">
        <authorList>
            <person name="Zhang S."/>
        </authorList>
    </citation>
    <scope>NUCLEOTIDE SEQUENCE</scope>
    <source>
        <strain evidence="9">SG2303</strain>
    </source>
</reference>
<dbReference type="PRINTS" id="PR01036">
    <property type="entry name" value="TCRTETB"/>
</dbReference>
<feature type="transmembrane region" description="Helical" evidence="7">
    <location>
        <begin position="400"/>
        <end position="421"/>
    </location>
</feature>
<keyword evidence="3" id="KW-1003">Cell membrane</keyword>